<dbReference type="InterPro" id="IPR011863">
    <property type="entry name" value="HSK-PSP"/>
</dbReference>
<dbReference type="GO" id="GO:0036424">
    <property type="term" value="F:L-phosphoserine phosphatase activity"/>
    <property type="evidence" value="ECO:0007669"/>
    <property type="project" value="TreeGrafter"/>
</dbReference>
<evidence type="ECO:0000313" key="14">
    <source>
        <dbReference type="Proteomes" id="UP001165427"/>
    </source>
</evidence>
<feature type="binding site" evidence="11">
    <location>
        <begin position="90"/>
        <end position="91"/>
    </location>
    <ligand>
        <name>substrate</name>
    </ligand>
</feature>
<evidence type="ECO:0000256" key="1">
    <source>
        <dbReference type="ARBA" id="ARBA00005135"/>
    </source>
</evidence>
<keyword evidence="3" id="KW-0028">Amino-acid biosynthesis</keyword>
<dbReference type="GO" id="GO:0000287">
    <property type="term" value="F:magnesium ion binding"/>
    <property type="evidence" value="ECO:0007669"/>
    <property type="project" value="TreeGrafter"/>
</dbReference>
<dbReference type="GO" id="GO:0005737">
    <property type="term" value="C:cytoplasm"/>
    <property type="evidence" value="ECO:0007669"/>
    <property type="project" value="TreeGrafter"/>
</dbReference>
<evidence type="ECO:0000256" key="11">
    <source>
        <dbReference type="PIRSR" id="PIRSR611863-2"/>
    </source>
</evidence>
<evidence type="ECO:0000256" key="2">
    <source>
        <dbReference type="ARBA" id="ARBA00012640"/>
    </source>
</evidence>
<dbReference type="Proteomes" id="UP001165427">
    <property type="component" value="Unassembled WGS sequence"/>
</dbReference>
<dbReference type="PANTHER" id="PTHR43344:SF2">
    <property type="entry name" value="PHOSPHOSERINE PHOSPHATASE"/>
    <property type="match status" value="1"/>
</dbReference>
<feature type="binding site" evidence="12">
    <location>
        <position position="9"/>
    </location>
    <ligand>
        <name>Mg(2+)</name>
        <dbReference type="ChEBI" id="CHEBI:18420"/>
    </ligand>
</feature>
<keyword evidence="14" id="KW-1185">Reference proteome</keyword>
<evidence type="ECO:0000256" key="10">
    <source>
        <dbReference type="PIRSR" id="PIRSR611863-1"/>
    </source>
</evidence>
<dbReference type="GO" id="GO:0006564">
    <property type="term" value="P:L-serine biosynthetic process"/>
    <property type="evidence" value="ECO:0007669"/>
    <property type="project" value="UniProtKB-KW"/>
</dbReference>
<evidence type="ECO:0000256" key="9">
    <source>
        <dbReference type="ARBA" id="ARBA00048523"/>
    </source>
</evidence>
<comment type="catalytic activity">
    <reaction evidence="8">
        <text>O-phospho-L-serine + H2O = L-serine + phosphate</text>
        <dbReference type="Rhea" id="RHEA:21208"/>
        <dbReference type="ChEBI" id="CHEBI:15377"/>
        <dbReference type="ChEBI" id="CHEBI:33384"/>
        <dbReference type="ChEBI" id="CHEBI:43474"/>
        <dbReference type="ChEBI" id="CHEBI:57524"/>
        <dbReference type="EC" id="3.1.3.3"/>
    </reaction>
</comment>
<feature type="binding site" evidence="11">
    <location>
        <position position="133"/>
    </location>
    <ligand>
        <name>substrate</name>
    </ligand>
</feature>
<sequence length="200" mass="22507">MHIVCTDLEGVLVPEIWIHVAEKTGIEELRLTTRDIADYDVLMRKRLGLLDAHGLKLKDITDVIDRMDPLPGAVAFLDWLRARTQVIIVSDTYVEFAKPLMAKLGWPTLFCNSLVIDGAGAIADYRLRQPDGKRHVVLALQSLNFQVIAMGDSYNDISMLQTAQHGLLFRPPDTILAEYPRFKVAYDYTAVRDAMGPLLE</sequence>
<dbReference type="EMBL" id="JALJRB010000025">
    <property type="protein sequence ID" value="MCJ8502371.1"/>
    <property type="molecule type" value="Genomic_DNA"/>
</dbReference>
<comment type="catalytic activity">
    <reaction evidence="9">
        <text>O-phospho-D-serine + H2O = D-serine + phosphate</text>
        <dbReference type="Rhea" id="RHEA:24873"/>
        <dbReference type="ChEBI" id="CHEBI:15377"/>
        <dbReference type="ChEBI" id="CHEBI:35247"/>
        <dbReference type="ChEBI" id="CHEBI:43474"/>
        <dbReference type="ChEBI" id="CHEBI:58680"/>
        <dbReference type="EC" id="3.1.3.3"/>
    </reaction>
</comment>
<dbReference type="Gene3D" id="3.90.1470.10">
    <property type="entry name" value="thrh gene product, domain 2"/>
    <property type="match status" value="1"/>
</dbReference>
<dbReference type="SUPFAM" id="SSF56784">
    <property type="entry name" value="HAD-like"/>
    <property type="match status" value="1"/>
</dbReference>
<accession>A0AA41R5W7</accession>
<dbReference type="RefSeq" id="WP_246913069.1">
    <property type="nucleotide sequence ID" value="NZ_JALJRB010000025.1"/>
</dbReference>
<feature type="binding site" evidence="11">
    <location>
        <position position="155"/>
    </location>
    <ligand>
        <name>substrate</name>
    </ligand>
</feature>
<dbReference type="Gene3D" id="3.40.50.1000">
    <property type="entry name" value="HAD superfamily/HAD-like"/>
    <property type="match status" value="1"/>
</dbReference>
<dbReference type="InterPro" id="IPR050582">
    <property type="entry name" value="HAD-like_SerB"/>
</dbReference>
<evidence type="ECO:0000256" key="3">
    <source>
        <dbReference type="ARBA" id="ARBA00022605"/>
    </source>
</evidence>
<evidence type="ECO:0000256" key="5">
    <source>
        <dbReference type="ARBA" id="ARBA00022801"/>
    </source>
</evidence>
<dbReference type="PANTHER" id="PTHR43344">
    <property type="entry name" value="PHOSPHOSERINE PHOSPHATASE"/>
    <property type="match status" value="1"/>
</dbReference>
<comment type="cofactor">
    <cofactor evidence="12">
        <name>Mg(2+)</name>
        <dbReference type="ChEBI" id="CHEBI:18420"/>
    </cofactor>
    <text evidence="12">Binds 1 Mg(2+) ion per subunit.</text>
</comment>
<keyword evidence="5 13" id="KW-0378">Hydrolase</keyword>
<reference evidence="13" key="1">
    <citation type="submission" date="2022-04" db="EMBL/GenBank/DDBJ databases">
        <title>Desulfatitalea alkaliphila sp. nov., a novel anaerobic sulfate-reducing bacterium isolated from terrestrial mud volcano, Taman Peninsula, Russia.</title>
        <authorList>
            <person name="Khomyakova M.A."/>
            <person name="Merkel A.Y."/>
            <person name="Slobodkin A.I."/>
        </authorList>
    </citation>
    <scope>NUCLEOTIDE SEQUENCE</scope>
    <source>
        <strain evidence="13">M08but</strain>
    </source>
</reference>
<evidence type="ECO:0000256" key="7">
    <source>
        <dbReference type="ARBA" id="ARBA00023299"/>
    </source>
</evidence>
<feature type="binding site" evidence="12">
    <location>
        <position position="7"/>
    </location>
    <ligand>
        <name>Mg(2+)</name>
        <dbReference type="ChEBI" id="CHEBI:18420"/>
    </ligand>
</feature>
<feature type="active site" description="Proton donor" evidence="10">
    <location>
        <position position="9"/>
    </location>
</feature>
<feature type="binding site" evidence="11">
    <location>
        <position position="15"/>
    </location>
    <ligand>
        <name>substrate</name>
    </ligand>
</feature>
<evidence type="ECO:0000256" key="4">
    <source>
        <dbReference type="ARBA" id="ARBA00022723"/>
    </source>
</evidence>
<evidence type="ECO:0000256" key="6">
    <source>
        <dbReference type="ARBA" id="ARBA00022842"/>
    </source>
</evidence>
<protein>
    <recommendedName>
        <fullName evidence="2">phosphoserine phosphatase</fullName>
        <ecNumber evidence="2">3.1.3.3</ecNumber>
    </recommendedName>
</protein>
<feature type="binding site" evidence="12">
    <location>
        <position position="152"/>
    </location>
    <ligand>
        <name>Mg(2+)</name>
        <dbReference type="ChEBI" id="CHEBI:18420"/>
    </ligand>
</feature>
<dbReference type="EC" id="3.1.3.3" evidence="2"/>
<dbReference type="AlphaFoldDB" id="A0AA41R5W7"/>
<proteinExistence type="predicted"/>
<name>A0AA41R5W7_9BACT</name>
<organism evidence="13 14">
    <name type="scientific">Desulfatitalea alkaliphila</name>
    <dbReference type="NCBI Taxonomy" id="2929485"/>
    <lineage>
        <taxon>Bacteria</taxon>
        <taxon>Pseudomonadati</taxon>
        <taxon>Thermodesulfobacteriota</taxon>
        <taxon>Desulfobacteria</taxon>
        <taxon>Desulfobacterales</taxon>
        <taxon>Desulfosarcinaceae</taxon>
        <taxon>Desulfatitalea</taxon>
    </lineage>
</organism>
<evidence type="ECO:0000256" key="12">
    <source>
        <dbReference type="PIRSR" id="PIRSR611863-3"/>
    </source>
</evidence>
<comment type="caution">
    <text evidence="13">The sequence shown here is derived from an EMBL/GenBank/DDBJ whole genome shotgun (WGS) entry which is preliminary data.</text>
</comment>
<dbReference type="InterPro" id="IPR023214">
    <property type="entry name" value="HAD_sf"/>
</dbReference>
<gene>
    <name evidence="13" type="primary">thrH</name>
    <name evidence="13" type="ORF">MRX98_17445</name>
</gene>
<dbReference type="NCBIfam" id="TIGR02137">
    <property type="entry name" value="HSK-PSP"/>
    <property type="match status" value="1"/>
</dbReference>
<keyword evidence="4" id="KW-0479">Metal-binding</keyword>
<comment type="pathway">
    <text evidence="1">Amino-acid biosynthesis; L-serine biosynthesis; L-serine from 3-phospho-D-glycerate: step 3/3.</text>
</comment>
<evidence type="ECO:0000313" key="13">
    <source>
        <dbReference type="EMBL" id="MCJ8502371.1"/>
    </source>
</evidence>
<feature type="active site" description="Nucleophile" evidence="10">
    <location>
        <position position="7"/>
    </location>
</feature>
<dbReference type="NCBIfam" id="NF010109">
    <property type="entry name" value="PRK13582.1"/>
    <property type="match status" value="1"/>
</dbReference>
<evidence type="ECO:0000256" key="8">
    <source>
        <dbReference type="ARBA" id="ARBA00048138"/>
    </source>
</evidence>
<feature type="binding site" evidence="11">
    <location>
        <position position="46"/>
    </location>
    <ligand>
        <name>substrate</name>
    </ligand>
</feature>
<keyword evidence="7" id="KW-0718">Serine biosynthesis</keyword>
<dbReference type="InterPro" id="IPR036412">
    <property type="entry name" value="HAD-like_sf"/>
</dbReference>
<keyword evidence="6" id="KW-0460">Magnesium</keyword>
<dbReference type="Pfam" id="PF00702">
    <property type="entry name" value="Hydrolase"/>
    <property type="match status" value="1"/>
</dbReference>